<keyword evidence="2" id="KW-1185">Reference proteome</keyword>
<name>A0A3M7QVP9_BRAPC</name>
<dbReference type="EMBL" id="REGN01005052">
    <property type="protein sequence ID" value="RNA15058.1"/>
    <property type="molecule type" value="Genomic_DNA"/>
</dbReference>
<evidence type="ECO:0000313" key="1">
    <source>
        <dbReference type="EMBL" id="RNA15058.1"/>
    </source>
</evidence>
<gene>
    <name evidence="1" type="ORF">BpHYR1_017368</name>
</gene>
<dbReference type="AlphaFoldDB" id="A0A3M7QVP9"/>
<proteinExistence type="predicted"/>
<dbReference type="Proteomes" id="UP000276133">
    <property type="component" value="Unassembled WGS sequence"/>
</dbReference>
<protein>
    <submittedName>
        <fullName evidence="1">Uncharacterized protein</fullName>
    </submittedName>
</protein>
<sequence>MESYKCNKKRSKRFFRQELESPTQLIENSGGCFFSKRGLWLPFLPSCTSPHQNSSTIHFTILPIYSYQFGDLLGQSNRLTLNDFMTFKQLWLQLNHHQD</sequence>
<comment type="caution">
    <text evidence="1">The sequence shown here is derived from an EMBL/GenBank/DDBJ whole genome shotgun (WGS) entry which is preliminary data.</text>
</comment>
<organism evidence="1 2">
    <name type="scientific">Brachionus plicatilis</name>
    <name type="common">Marine rotifer</name>
    <name type="synonym">Brachionus muelleri</name>
    <dbReference type="NCBI Taxonomy" id="10195"/>
    <lineage>
        <taxon>Eukaryota</taxon>
        <taxon>Metazoa</taxon>
        <taxon>Spiralia</taxon>
        <taxon>Gnathifera</taxon>
        <taxon>Rotifera</taxon>
        <taxon>Eurotatoria</taxon>
        <taxon>Monogononta</taxon>
        <taxon>Pseudotrocha</taxon>
        <taxon>Ploima</taxon>
        <taxon>Brachionidae</taxon>
        <taxon>Brachionus</taxon>
    </lineage>
</organism>
<evidence type="ECO:0000313" key="2">
    <source>
        <dbReference type="Proteomes" id="UP000276133"/>
    </source>
</evidence>
<reference evidence="1 2" key="1">
    <citation type="journal article" date="2018" name="Sci. Rep.">
        <title>Genomic signatures of local adaptation to the degree of environmental predictability in rotifers.</title>
        <authorList>
            <person name="Franch-Gras L."/>
            <person name="Hahn C."/>
            <person name="Garcia-Roger E.M."/>
            <person name="Carmona M.J."/>
            <person name="Serra M."/>
            <person name="Gomez A."/>
        </authorList>
    </citation>
    <scope>NUCLEOTIDE SEQUENCE [LARGE SCALE GENOMIC DNA]</scope>
    <source>
        <strain evidence="1">HYR1</strain>
    </source>
</reference>
<accession>A0A3M7QVP9</accession>